<dbReference type="Proteomes" id="UP000428330">
    <property type="component" value="Chromosome"/>
</dbReference>
<name>A0A6I6INI5_9RHOB</name>
<dbReference type="AlphaFoldDB" id="A0A6I6INI5"/>
<organism evidence="1 2">
    <name type="scientific">Roseovarius faecimaris</name>
    <dbReference type="NCBI Taxonomy" id="2494550"/>
    <lineage>
        <taxon>Bacteria</taxon>
        <taxon>Pseudomonadati</taxon>
        <taxon>Pseudomonadota</taxon>
        <taxon>Alphaproteobacteria</taxon>
        <taxon>Rhodobacterales</taxon>
        <taxon>Roseobacteraceae</taxon>
        <taxon>Roseovarius</taxon>
    </lineage>
</organism>
<reference evidence="2" key="1">
    <citation type="submission" date="2018-12" db="EMBL/GenBank/DDBJ databases">
        <title>Complete genome sequence of Roseovarius sp. MME-070.</title>
        <authorList>
            <person name="Nam Y.-D."/>
            <person name="Kang J."/>
            <person name="Chung W.-H."/>
            <person name="Park Y.S."/>
        </authorList>
    </citation>
    <scope>NUCLEOTIDE SEQUENCE [LARGE SCALE GENOMIC DNA]</scope>
    <source>
        <strain evidence="2">MME-070</strain>
    </source>
</reference>
<dbReference type="EMBL" id="CP034348">
    <property type="protein sequence ID" value="QGX98660.1"/>
    <property type="molecule type" value="Genomic_DNA"/>
</dbReference>
<sequence>MKPLTLFTISARLPCALADPSLTGGDGPNIGAGTVAEGAAGRSDGGIILPLILLALIAAAAASG</sequence>
<accession>A0A6I6INI5</accession>
<evidence type="ECO:0000313" key="2">
    <source>
        <dbReference type="Proteomes" id="UP000428330"/>
    </source>
</evidence>
<gene>
    <name evidence="1" type="ORF">EI983_10410</name>
</gene>
<evidence type="ECO:0000313" key="1">
    <source>
        <dbReference type="EMBL" id="QGX98660.1"/>
    </source>
</evidence>
<proteinExistence type="predicted"/>
<dbReference type="RefSeq" id="WP_157707345.1">
    <property type="nucleotide sequence ID" value="NZ_CP034348.1"/>
</dbReference>
<protein>
    <submittedName>
        <fullName evidence="1">Uncharacterized protein</fullName>
    </submittedName>
</protein>
<keyword evidence="2" id="KW-1185">Reference proteome</keyword>
<dbReference type="KEGG" id="rom:EI983_10410"/>